<organism evidence="9 10">
    <name type="scientific">Stephania japonica</name>
    <dbReference type="NCBI Taxonomy" id="461633"/>
    <lineage>
        <taxon>Eukaryota</taxon>
        <taxon>Viridiplantae</taxon>
        <taxon>Streptophyta</taxon>
        <taxon>Embryophyta</taxon>
        <taxon>Tracheophyta</taxon>
        <taxon>Spermatophyta</taxon>
        <taxon>Magnoliopsida</taxon>
        <taxon>Ranunculales</taxon>
        <taxon>Menispermaceae</taxon>
        <taxon>Menispermoideae</taxon>
        <taxon>Cissampelideae</taxon>
        <taxon>Stephania</taxon>
    </lineage>
</organism>
<dbReference type="InterPro" id="IPR032675">
    <property type="entry name" value="LRR_dom_sf"/>
</dbReference>
<comment type="caution">
    <text evidence="9">The sequence shown here is derived from an EMBL/GenBank/DDBJ whole genome shotgun (WGS) entry which is preliminary data.</text>
</comment>
<dbReference type="Gene3D" id="3.40.50.300">
    <property type="entry name" value="P-loop containing nucleotide triphosphate hydrolases"/>
    <property type="match status" value="1"/>
</dbReference>
<feature type="domain" description="Disease resistance protein winged helix" evidence="7">
    <location>
        <begin position="431"/>
        <end position="506"/>
    </location>
</feature>
<sequence length="725" mass="82269">MAEELIVGGAGEIVNRLISLAFDEIGLVLGVKEEVQNLRSVLSNIQVVMQDAEEQQVKLGTLRVWLKELKHVAYDAEDVLDEIAYEELRQTIIIKNKGCNFIPSLINRVALRFKIAHQIKDINARLAGIDKRKNQFKLQVKQNASSTSDTVHNDRETTAFVDDSTVVGRKSDKENIVRMLTKHESTDQEITSVIAISGLGGLGKTTLAQLAYKDDVVQKHFDLSVWICVSENFDSTNLFTQILEQIPGSTKPQSSTKQVLLNDLEKQLKEKKLLLVLDDVWTEHEEQEKWEEFALPLKKFGATGSKIIVTCRSHDVVKTVGAQDSEYKLEVLSEDYCWNIIQMRAFGPGGLEKTSKLEEIGKQISKKCGGVPLAAKMIGSLLQSKEGEWEWLAVQNDEIWNLEGENIMKVLKLSYDDLSPALKSCFSYCAIFPKDYWISRELLIQLWMAQGLLGATSSTKEASIMENMGKAYFNKLYSKSFFQEAQMDKFGEVTHFKMHDLVQDLAQFICKPECLIMGESSGTSEDRSKCRHASLISPTPVETLKEAKKVRTIIRFEGTPLMTRASTFFDFKLLRVLDLSYGECSNFPSSSRCKLKHLRYLDLSYTNIKSLPTWVTKLHHLQTLRLIKCGKLTKLTEDLKNLKKLRHLHIDEYEKWKKMPQAIGDLHQLQTLPIFVVSEKNVGRGITTLKNLNNIGGRLDIHCSVSRERSKLSRGSQSKREEKLT</sequence>
<dbReference type="Gene3D" id="1.20.5.4130">
    <property type="match status" value="1"/>
</dbReference>
<evidence type="ECO:0000259" key="8">
    <source>
        <dbReference type="Pfam" id="PF23598"/>
    </source>
</evidence>
<feature type="domain" description="Disease resistance R13L4/SHOC-2-like LRR" evidence="8">
    <location>
        <begin position="550"/>
        <end position="695"/>
    </location>
</feature>
<dbReference type="PANTHER" id="PTHR36766">
    <property type="entry name" value="PLANT BROAD-SPECTRUM MILDEW RESISTANCE PROTEIN RPW8"/>
    <property type="match status" value="1"/>
</dbReference>
<keyword evidence="10" id="KW-1185">Reference proteome</keyword>
<dbReference type="GO" id="GO:0005524">
    <property type="term" value="F:ATP binding"/>
    <property type="evidence" value="ECO:0007669"/>
    <property type="project" value="UniProtKB-KW"/>
</dbReference>
<dbReference type="PANTHER" id="PTHR36766:SF70">
    <property type="entry name" value="DISEASE RESISTANCE PROTEIN RGA4"/>
    <property type="match status" value="1"/>
</dbReference>
<dbReference type="Pfam" id="PF23598">
    <property type="entry name" value="LRR_14"/>
    <property type="match status" value="1"/>
</dbReference>
<dbReference type="Gene3D" id="1.10.10.10">
    <property type="entry name" value="Winged helix-like DNA-binding domain superfamily/Winged helix DNA-binding domain"/>
    <property type="match status" value="1"/>
</dbReference>
<dbReference type="Gene3D" id="3.80.10.10">
    <property type="entry name" value="Ribonuclease Inhibitor"/>
    <property type="match status" value="1"/>
</dbReference>
<dbReference type="EMBL" id="JBBNAE010000006">
    <property type="protein sequence ID" value="KAK9116239.1"/>
    <property type="molecule type" value="Genomic_DNA"/>
</dbReference>
<evidence type="ECO:0000256" key="2">
    <source>
        <dbReference type="ARBA" id="ARBA00022741"/>
    </source>
</evidence>
<dbReference type="Pfam" id="PF18052">
    <property type="entry name" value="Rx_N"/>
    <property type="match status" value="1"/>
</dbReference>
<dbReference type="AlphaFoldDB" id="A0AAP0IIN2"/>
<dbReference type="InterPro" id="IPR042197">
    <property type="entry name" value="Apaf_helical"/>
</dbReference>
<feature type="domain" description="NB-ARC" evidence="5">
    <location>
        <begin position="171"/>
        <end position="346"/>
    </location>
</feature>
<keyword evidence="1" id="KW-0677">Repeat</keyword>
<dbReference type="FunFam" id="3.40.50.300:FF:001091">
    <property type="entry name" value="Probable disease resistance protein At1g61300"/>
    <property type="match status" value="1"/>
</dbReference>
<dbReference type="InterPro" id="IPR036388">
    <property type="entry name" value="WH-like_DNA-bd_sf"/>
</dbReference>
<dbReference type="SUPFAM" id="SSF52058">
    <property type="entry name" value="L domain-like"/>
    <property type="match status" value="1"/>
</dbReference>
<feature type="domain" description="Disease resistance N-terminal" evidence="6">
    <location>
        <begin position="13"/>
        <end position="91"/>
    </location>
</feature>
<dbReference type="GO" id="GO:0006952">
    <property type="term" value="P:defense response"/>
    <property type="evidence" value="ECO:0007669"/>
    <property type="project" value="UniProtKB-KW"/>
</dbReference>
<reference evidence="9 10" key="1">
    <citation type="submission" date="2024-01" db="EMBL/GenBank/DDBJ databases">
        <title>Genome assemblies of Stephania.</title>
        <authorList>
            <person name="Yang L."/>
        </authorList>
    </citation>
    <scope>NUCLEOTIDE SEQUENCE [LARGE SCALE GENOMIC DNA]</scope>
    <source>
        <strain evidence="9">QJT</strain>
        <tissue evidence="9">Leaf</tissue>
    </source>
</reference>
<evidence type="ECO:0000256" key="1">
    <source>
        <dbReference type="ARBA" id="ARBA00022737"/>
    </source>
</evidence>
<dbReference type="SUPFAM" id="SSF52540">
    <property type="entry name" value="P-loop containing nucleoside triphosphate hydrolases"/>
    <property type="match status" value="1"/>
</dbReference>
<gene>
    <name evidence="9" type="ORF">Sjap_015186</name>
</gene>
<proteinExistence type="predicted"/>
<evidence type="ECO:0000256" key="3">
    <source>
        <dbReference type="ARBA" id="ARBA00022821"/>
    </source>
</evidence>
<dbReference type="CDD" id="cd14798">
    <property type="entry name" value="RX-CC_like"/>
    <property type="match status" value="1"/>
</dbReference>
<evidence type="ECO:0000259" key="6">
    <source>
        <dbReference type="Pfam" id="PF18052"/>
    </source>
</evidence>
<dbReference type="FunFam" id="1.10.10.10:FF:000322">
    <property type="entry name" value="Probable disease resistance protein At1g63360"/>
    <property type="match status" value="1"/>
</dbReference>
<dbReference type="GO" id="GO:0043531">
    <property type="term" value="F:ADP binding"/>
    <property type="evidence" value="ECO:0007669"/>
    <property type="project" value="InterPro"/>
</dbReference>
<dbReference type="InterPro" id="IPR027417">
    <property type="entry name" value="P-loop_NTPase"/>
</dbReference>
<protein>
    <recommendedName>
        <fullName evidence="11">Disease resistance protein RGA3</fullName>
    </recommendedName>
</protein>
<dbReference type="Pfam" id="PF23559">
    <property type="entry name" value="WHD_DRP"/>
    <property type="match status" value="1"/>
</dbReference>
<accession>A0AAP0IIN2</accession>
<evidence type="ECO:0000259" key="7">
    <source>
        <dbReference type="Pfam" id="PF23559"/>
    </source>
</evidence>
<evidence type="ECO:0000256" key="4">
    <source>
        <dbReference type="ARBA" id="ARBA00022840"/>
    </source>
</evidence>
<dbReference type="InterPro" id="IPR055414">
    <property type="entry name" value="LRR_R13L4/SHOC2-like"/>
</dbReference>
<dbReference type="Proteomes" id="UP001417504">
    <property type="component" value="Unassembled WGS sequence"/>
</dbReference>
<evidence type="ECO:0008006" key="11">
    <source>
        <dbReference type="Google" id="ProtNLM"/>
    </source>
</evidence>
<dbReference type="InterPro" id="IPR002182">
    <property type="entry name" value="NB-ARC"/>
</dbReference>
<dbReference type="InterPro" id="IPR041118">
    <property type="entry name" value="Rx_N"/>
</dbReference>
<dbReference type="Pfam" id="PF00931">
    <property type="entry name" value="NB-ARC"/>
    <property type="match status" value="1"/>
</dbReference>
<keyword evidence="3" id="KW-0611">Plant defense</keyword>
<dbReference type="InterPro" id="IPR058922">
    <property type="entry name" value="WHD_DRP"/>
</dbReference>
<dbReference type="InterPro" id="IPR038005">
    <property type="entry name" value="RX-like_CC"/>
</dbReference>
<evidence type="ECO:0000313" key="10">
    <source>
        <dbReference type="Proteomes" id="UP001417504"/>
    </source>
</evidence>
<evidence type="ECO:0000259" key="5">
    <source>
        <dbReference type="Pfam" id="PF00931"/>
    </source>
</evidence>
<keyword evidence="2" id="KW-0547">Nucleotide-binding</keyword>
<dbReference type="PRINTS" id="PR00364">
    <property type="entry name" value="DISEASERSIST"/>
</dbReference>
<evidence type="ECO:0000313" key="9">
    <source>
        <dbReference type="EMBL" id="KAK9116239.1"/>
    </source>
</evidence>
<keyword evidence="4" id="KW-0067">ATP-binding</keyword>
<dbReference type="GO" id="GO:0051707">
    <property type="term" value="P:response to other organism"/>
    <property type="evidence" value="ECO:0007669"/>
    <property type="project" value="UniProtKB-ARBA"/>
</dbReference>
<name>A0AAP0IIN2_9MAGN</name>
<dbReference type="Gene3D" id="1.10.8.430">
    <property type="entry name" value="Helical domain of apoptotic protease-activating factors"/>
    <property type="match status" value="1"/>
</dbReference>